<gene>
    <name evidence="1" type="ORF">EK0264_03740</name>
</gene>
<evidence type="ECO:0000313" key="2">
    <source>
        <dbReference type="Proteomes" id="UP000463857"/>
    </source>
</evidence>
<keyword evidence="2" id="KW-1185">Reference proteome</keyword>
<dbReference type="KEGG" id="eke:EK0264_03740"/>
<name>A0A7L4YKT0_9ACTN</name>
<dbReference type="Pfam" id="PF17395">
    <property type="entry name" value="DUF5403"/>
    <property type="match status" value="1"/>
</dbReference>
<dbReference type="OrthoDB" id="4273985at2"/>
<organism evidence="1 2">
    <name type="scientific">Epidermidibacterium keratini</name>
    <dbReference type="NCBI Taxonomy" id="1891644"/>
    <lineage>
        <taxon>Bacteria</taxon>
        <taxon>Bacillati</taxon>
        <taxon>Actinomycetota</taxon>
        <taxon>Actinomycetes</taxon>
        <taxon>Sporichthyales</taxon>
        <taxon>Sporichthyaceae</taxon>
        <taxon>Epidermidibacterium</taxon>
    </lineage>
</organism>
<dbReference type="InterPro" id="IPR039452">
    <property type="entry name" value="DUF5403"/>
</dbReference>
<dbReference type="InParanoid" id="A0A7L4YKT0"/>
<proteinExistence type="predicted"/>
<dbReference type="AlphaFoldDB" id="A0A7L4YKT0"/>
<sequence length="104" mass="10818">MAKLSFPRGESFANEMAAKHVETQAKLDTEAEVVAAVIRNIAGPHGTLASRVSVESGDVDRFPGITDPDIGAIEFGTLDPDAKQVKGLHVLQRAANAFGSSGTG</sequence>
<dbReference type="Proteomes" id="UP000463857">
    <property type="component" value="Chromosome"/>
</dbReference>
<protein>
    <submittedName>
        <fullName evidence="1">Uncharacterized protein</fullName>
    </submittedName>
</protein>
<dbReference type="RefSeq" id="WP_159543080.1">
    <property type="nucleotide sequence ID" value="NZ_CP047156.1"/>
</dbReference>
<accession>A0A7L4YKT0</accession>
<dbReference type="EMBL" id="CP047156">
    <property type="protein sequence ID" value="QHB99482.1"/>
    <property type="molecule type" value="Genomic_DNA"/>
</dbReference>
<reference evidence="1 2" key="1">
    <citation type="journal article" date="2018" name="Int. J. Syst. Evol. Microbiol.">
        <title>Epidermidibacterium keratini gen. nov., sp. nov., a member of the family Sporichthyaceae, isolated from keratin epidermis.</title>
        <authorList>
            <person name="Lee D.G."/>
            <person name="Trujillo M.E."/>
            <person name="Kang S."/>
            <person name="Nam J.J."/>
            <person name="Kim Y.J."/>
        </authorList>
    </citation>
    <scope>NUCLEOTIDE SEQUENCE [LARGE SCALE GENOMIC DNA]</scope>
    <source>
        <strain evidence="1 2">EPI-7</strain>
    </source>
</reference>
<evidence type="ECO:0000313" key="1">
    <source>
        <dbReference type="EMBL" id="QHB99482.1"/>
    </source>
</evidence>